<sequence length="323" mass="36113">MPAKTGNKRTPQSAQATRRESPEPLPDPFKRSKRIQRSPEQLVGNHTQVRSQSFPPILQEKTLMTRKSENSFVELGEKIGELIEMMAPTPSAPARHTTHQPMRDLVDILAVLHKKAAIELGNQMAKKAVTDGTTQTEKGGRVNARKRLRGQGSADTTPAKKSVDLVAKSQLGSVSHEWKGNNTSPVNLNRCMSSHFDQCWLIVFSGNKAPWQILSLLYCTLLFAQPNAINLKFNLGSNLFLSHARTLTVLHLPPSLSHSFYAFSNQQNCHQHVLFGFSDIRNQIPAYCDMKTKFLKMDKLAIKDSSSFVLFKNSKGRIIALKK</sequence>
<accession>A0A1B0ASI7</accession>
<reference evidence="3" key="1">
    <citation type="submission" date="2015-01" db="EMBL/GenBank/DDBJ databases">
        <authorList>
            <person name="Aksoy S."/>
            <person name="Warren W."/>
            <person name="Wilson R.K."/>
        </authorList>
    </citation>
    <scope>NUCLEOTIDE SEQUENCE [LARGE SCALE GENOMIC DNA]</scope>
    <source>
        <strain evidence="3">IAEA</strain>
    </source>
</reference>
<proteinExistence type="predicted"/>
<dbReference type="VEuPathDB" id="VectorBase:GPPI007020"/>
<evidence type="ECO:0000256" key="1">
    <source>
        <dbReference type="SAM" id="MobiDB-lite"/>
    </source>
</evidence>
<feature type="region of interest" description="Disordered" evidence="1">
    <location>
        <begin position="129"/>
        <end position="160"/>
    </location>
</feature>
<organism evidence="2 3">
    <name type="scientific">Glossina palpalis gambiensis</name>
    <dbReference type="NCBI Taxonomy" id="67801"/>
    <lineage>
        <taxon>Eukaryota</taxon>
        <taxon>Metazoa</taxon>
        <taxon>Ecdysozoa</taxon>
        <taxon>Arthropoda</taxon>
        <taxon>Hexapoda</taxon>
        <taxon>Insecta</taxon>
        <taxon>Pterygota</taxon>
        <taxon>Neoptera</taxon>
        <taxon>Endopterygota</taxon>
        <taxon>Diptera</taxon>
        <taxon>Brachycera</taxon>
        <taxon>Muscomorpha</taxon>
        <taxon>Hippoboscoidea</taxon>
        <taxon>Glossinidae</taxon>
        <taxon>Glossina</taxon>
    </lineage>
</organism>
<reference evidence="2" key="2">
    <citation type="submission" date="2020-05" db="UniProtKB">
        <authorList>
            <consortium name="EnsemblMetazoa"/>
        </authorList>
    </citation>
    <scope>IDENTIFICATION</scope>
    <source>
        <strain evidence="2">IAEA</strain>
    </source>
</reference>
<feature type="region of interest" description="Disordered" evidence="1">
    <location>
        <begin position="1"/>
        <end position="54"/>
    </location>
</feature>
<dbReference type="EMBL" id="JXJN01002804">
    <property type="status" value="NOT_ANNOTATED_CDS"/>
    <property type="molecule type" value="Genomic_DNA"/>
</dbReference>
<dbReference type="AlphaFoldDB" id="A0A1B0ASI7"/>
<feature type="compositionally biased region" description="Polar residues" evidence="1">
    <location>
        <begin position="44"/>
        <end position="54"/>
    </location>
</feature>
<evidence type="ECO:0000313" key="3">
    <source>
        <dbReference type="Proteomes" id="UP000092460"/>
    </source>
</evidence>
<dbReference type="Proteomes" id="UP000092460">
    <property type="component" value="Unassembled WGS sequence"/>
</dbReference>
<evidence type="ECO:0000313" key="2">
    <source>
        <dbReference type="EnsemblMetazoa" id="GPPI007020-PA"/>
    </source>
</evidence>
<dbReference type="EnsemblMetazoa" id="GPPI007020-RA">
    <property type="protein sequence ID" value="GPPI007020-PA"/>
    <property type="gene ID" value="GPPI007020"/>
</dbReference>
<dbReference type="EMBL" id="JXJN01002803">
    <property type="status" value="NOT_ANNOTATED_CDS"/>
    <property type="molecule type" value="Genomic_DNA"/>
</dbReference>
<keyword evidence="3" id="KW-1185">Reference proteome</keyword>
<dbReference type="EMBL" id="JXJN01002805">
    <property type="status" value="NOT_ANNOTATED_CDS"/>
    <property type="molecule type" value="Genomic_DNA"/>
</dbReference>
<protein>
    <submittedName>
        <fullName evidence="2">Uncharacterized protein</fullName>
    </submittedName>
</protein>
<name>A0A1B0ASI7_9MUSC</name>